<evidence type="ECO:0000256" key="2">
    <source>
        <dbReference type="ARBA" id="ARBA00023002"/>
    </source>
</evidence>
<dbReference type="Gene3D" id="3.40.309.10">
    <property type="entry name" value="Aldehyde Dehydrogenase, Chain A, domain 2"/>
    <property type="match status" value="1"/>
</dbReference>
<dbReference type="AlphaFoldDB" id="A0A430AZI7"/>
<evidence type="ECO:0000256" key="3">
    <source>
        <dbReference type="ARBA" id="ARBA00023027"/>
    </source>
</evidence>
<dbReference type="GO" id="GO:0006081">
    <property type="term" value="P:aldehyde metabolic process"/>
    <property type="evidence" value="ECO:0007669"/>
    <property type="project" value="InterPro"/>
</dbReference>
<name>A0A430AZI7_9ENTE</name>
<feature type="active site" evidence="5 6">
    <location>
        <position position="214"/>
    </location>
</feature>
<proteinExistence type="inferred from homology"/>
<feature type="active site" evidence="5">
    <location>
        <position position="248"/>
    </location>
</feature>
<dbReference type="InterPro" id="IPR016163">
    <property type="entry name" value="Ald_DH_C"/>
</dbReference>
<evidence type="ECO:0000256" key="6">
    <source>
        <dbReference type="PROSITE-ProRule" id="PRU10007"/>
    </source>
</evidence>
<dbReference type="PANTHER" id="PTHR43570:SF16">
    <property type="entry name" value="ALDEHYDE DEHYDROGENASE TYPE III, ISOFORM Q"/>
    <property type="match status" value="1"/>
</dbReference>
<dbReference type="RefSeq" id="WP_126812770.1">
    <property type="nucleotide sequence ID" value="NZ_NGKC01000003.1"/>
</dbReference>
<dbReference type="EMBL" id="NGKC01000003">
    <property type="protein sequence ID" value="RSU13426.1"/>
    <property type="molecule type" value="Genomic_DNA"/>
</dbReference>
<comment type="caution">
    <text evidence="9">The sequence shown here is derived from an EMBL/GenBank/DDBJ whole genome shotgun (WGS) entry which is preliminary data.</text>
</comment>
<keyword evidence="2 4" id="KW-0560">Oxidoreductase</keyword>
<dbReference type="FunFam" id="3.40.605.10:FF:000004">
    <property type="entry name" value="Aldehyde dehydrogenase"/>
    <property type="match status" value="1"/>
</dbReference>
<evidence type="ECO:0000256" key="1">
    <source>
        <dbReference type="ARBA" id="ARBA00009986"/>
    </source>
</evidence>
<accession>A0A430AZI7</accession>
<evidence type="ECO:0000256" key="5">
    <source>
        <dbReference type="PIRSR" id="PIRSR036492-1"/>
    </source>
</evidence>
<dbReference type="Pfam" id="PF00171">
    <property type="entry name" value="Aldedh"/>
    <property type="match status" value="1"/>
</dbReference>
<keyword evidence="10" id="KW-1185">Reference proteome</keyword>
<evidence type="ECO:0000256" key="7">
    <source>
        <dbReference type="RuleBase" id="RU003345"/>
    </source>
</evidence>
<dbReference type="InterPro" id="IPR016162">
    <property type="entry name" value="Ald_DH_N"/>
</dbReference>
<gene>
    <name evidence="9" type="ORF">CBF27_04415</name>
</gene>
<dbReference type="PROSITE" id="PS00687">
    <property type="entry name" value="ALDEHYDE_DEHYDR_GLU"/>
    <property type="match status" value="1"/>
</dbReference>
<dbReference type="OrthoDB" id="9762913at2"/>
<evidence type="ECO:0000313" key="10">
    <source>
        <dbReference type="Proteomes" id="UP000286773"/>
    </source>
</evidence>
<reference evidence="9 10" key="1">
    <citation type="submission" date="2017-05" db="EMBL/GenBank/DDBJ databases">
        <title>Vagococcus spp. assemblies.</title>
        <authorList>
            <person name="Gulvik C.A."/>
        </authorList>
    </citation>
    <scope>NUCLEOTIDE SEQUENCE [LARGE SCALE GENOMIC DNA]</scope>
    <source>
        <strain evidence="9 10">LMG 24798</strain>
    </source>
</reference>
<dbReference type="PIRSF" id="PIRSF036492">
    <property type="entry name" value="ALDH"/>
    <property type="match status" value="1"/>
</dbReference>
<comment type="similarity">
    <text evidence="1 4 7">Belongs to the aldehyde dehydrogenase family.</text>
</comment>
<dbReference type="InterPro" id="IPR012394">
    <property type="entry name" value="Aldehyde_DH_NAD(P)"/>
</dbReference>
<evidence type="ECO:0000256" key="4">
    <source>
        <dbReference type="PIRNR" id="PIRNR036492"/>
    </source>
</evidence>
<dbReference type="Gene3D" id="3.40.605.10">
    <property type="entry name" value="Aldehyde Dehydrogenase, Chain A, domain 1"/>
    <property type="match status" value="1"/>
</dbReference>
<evidence type="ECO:0000313" key="9">
    <source>
        <dbReference type="EMBL" id="RSU13426.1"/>
    </source>
</evidence>
<dbReference type="GO" id="GO:0005737">
    <property type="term" value="C:cytoplasm"/>
    <property type="evidence" value="ECO:0007669"/>
    <property type="project" value="TreeGrafter"/>
</dbReference>
<feature type="domain" description="Aldehyde dehydrogenase" evidence="8">
    <location>
        <begin position="4"/>
        <end position="434"/>
    </location>
</feature>
<dbReference type="FunFam" id="3.40.309.10:FF:000003">
    <property type="entry name" value="Aldehyde dehydrogenase"/>
    <property type="match status" value="1"/>
</dbReference>
<sequence length="464" mass="51582">MIQTKEQLKQVIDSQRAYFKTGETRPLTFRLSQLRRLKQVLKAYEQQLFDALAKDLGKHPLESYMTELGLLYHHIDDMLKYLPKWDGRQRVNTPLFLFPAKSYTVNVPYGNTLILSAFNYPLLLSLDPLIGALAGGNTALVALSEQTPHVSETLTAMISDCFPENYLAFYTGSIDMNTFVLAERFDKIFFTGSTRVGKIVLSAASQHLTPVTLELGGKSPAVVTKHADIRTAAERIAWGKCVNAGQTCVAPDYCLVDQEVQKELLSQLQEAVRRMYGEAVQSSPFFGRIVNRSALERLTALIEADREFLVFGGTADAADSYVSPTILSAHITTELASMREEIFGPILPVLGYDELQQAIDIINDGEAPLAFYPFSEQKNEQQHLLRAVQFGGATVNDTVLHLSNNHLGFGGVGSSGMGRYHGKDSFETFTHKQSILTRGTGIRLPLMYPPYTSKKEGIIRRFLG</sequence>
<keyword evidence="3" id="KW-0520">NAD</keyword>
<organism evidence="9 10">
    <name type="scientific">Vagococcus acidifermentans</name>
    <dbReference type="NCBI Taxonomy" id="564710"/>
    <lineage>
        <taxon>Bacteria</taxon>
        <taxon>Bacillati</taxon>
        <taxon>Bacillota</taxon>
        <taxon>Bacilli</taxon>
        <taxon>Lactobacillales</taxon>
        <taxon>Enterococcaceae</taxon>
        <taxon>Vagococcus</taxon>
    </lineage>
</organism>
<dbReference type="PANTHER" id="PTHR43570">
    <property type="entry name" value="ALDEHYDE DEHYDROGENASE"/>
    <property type="match status" value="1"/>
</dbReference>
<evidence type="ECO:0000259" key="8">
    <source>
        <dbReference type="Pfam" id="PF00171"/>
    </source>
</evidence>
<protein>
    <recommendedName>
        <fullName evidence="4">Aldehyde dehydrogenase</fullName>
    </recommendedName>
</protein>
<dbReference type="GO" id="GO:0004029">
    <property type="term" value="F:aldehyde dehydrogenase (NAD+) activity"/>
    <property type="evidence" value="ECO:0007669"/>
    <property type="project" value="TreeGrafter"/>
</dbReference>
<dbReference type="InterPro" id="IPR016161">
    <property type="entry name" value="Ald_DH/histidinol_DH"/>
</dbReference>
<dbReference type="SUPFAM" id="SSF53720">
    <property type="entry name" value="ALDH-like"/>
    <property type="match status" value="1"/>
</dbReference>
<dbReference type="InterPro" id="IPR029510">
    <property type="entry name" value="Ald_DH_CS_GLU"/>
</dbReference>
<dbReference type="InterPro" id="IPR015590">
    <property type="entry name" value="Aldehyde_DH_dom"/>
</dbReference>
<dbReference type="Proteomes" id="UP000286773">
    <property type="component" value="Unassembled WGS sequence"/>
</dbReference>